<feature type="domain" description="Sushi" evidence="13">
    <location>
        <begin position="586"/>
        <end position="644"/>
    </location>
</feature>
<dbReference type="KEGG" id="aten:116292933"/>
<dbReference type="Gene3D" id="2.10.70.10">
    <property type="entry name" value="Complement Module, domain 1"/>
    <property type="match status" value="11"/>
</dbReference>
<dbReference type="InterPro" id="IPR009003">
    <property type="entry name" value="Peptidase_S1_PA"/>
</dbReference>
<proteinExistence type="predicted"/>
<keyword evidence="2" id="KW-0645">Protease</keyword>
<dbReference type="RefSeq" id="XP_031556145.1">
    <property type="nucleotide sequence ID" value="XM_031700285.1"/>
</dbReference>
<gene>
    <name evidence="15" type="primary">LOC116292933</name>
</gene>
<dbReference type="PROSITE" id="PS50240">
    <property type="entry name" value="TRYPSIN_DOM"/>
    <property type="match status" value="1"/>
</dbReference>
<evidence type="ECO:0000259" key="11">
    <source>
        <dbReference type="PROSITE" id="PS50022"/>
    </source>
</evidence>
<feature type="domain" description="Sushi" evidence="13">
    <location>
        <begin position="820"/>
        <end position="879"/>
    </location>
</feature>
<feature type="disulfide bond" evidence="9">
    <location>
        <begin position="381"/>
        <end position="408"/>
    </location>
</feature>
<evidence type="ECO:0000256" key="4">
    <source>
        <dbReference type="ARBA" id="ARBA00022737"/>
    </source>
</evidence>
<dbReference type="PRINTS" id="PR00722">
    <property type="entry name" value="CHYMOTRYPSIN"/>
</dbReference>
<dbReference type="FunFam" id="2.40.10.10:FF:000120">
    <property type="entry name" value="Putative serine protease"/>
    <property type="match status" value="1"/>
</dbReference>
<keyword evidence="3 10" id="KW-0732">Signal</keyword>
<keyword evidence="7 9" id="KW-1015">Disulfide bond</keyword>
<evidence type="ECO:0000256" key="9">
    <source>
        <dbReference type="PROSITE-ProRule" id="PRU00302"/>
    </source>
</evidence>
<feature type="chain" id="PRO_5027665832" evidence="10">
    <location>
        <begin position="29"/>
        <end position="1215"/>
    </location>
</feature>
<feature type="domain" description="Sushi" evidence="13">
    <location>
        <begin position="524"/>
        <end position="585"/>
    </location>
</feature>
<sequence>MASDKVGMENLVTFLLTALCFFCQTSNCQDYSSCGLRSVRRGKIFGGLQSRPGMWPWQVAIFRKNSDEDQKPQFFCGGALINSRWVLSAAHCFHKRQNEKYVHYRYTIKAGDHKIYSKDPYEQERDARIHNHPNFIPSTFENDVALVELDKGVKMGPNVRSICLPKANENLSSPGEIVSVAGWGYTTKGSHSSVLLHSAFEIQNNKNCKDTTTYEFNKTVMFCAGHGKGGNDTCKGDSGGSTVREVLRDGRRRWVTVGLVSWGEGCGIKGKYGYYTRVEPFVDWIQKKINGSILSCGDPGNIPNGRINGTDFLVGFTVKYKCNEGYRLRGRSKSRCKRNGKWTKAPTCQKVECNDPGSLRHGVRRPRKKKYYYKDKIRFRCKTNYTIIGRSAMACRSNGMWSGFKPACLAPCKDPGIPKGGVRLDHSFKHAQTVRFLCKKRNQPPSVSYLTCNNGRWNQNIPRCIADCDDPGTPINGQRQGTDFILKKRVYFTCDQGYMRVGPKYIQCQSNRRWSDKAPICEPLSCFRPIPPQNAYIYSRRQQKEKYGFNEVVMFYCNKGHFASGSPFVRCLANGWSKTTLRCPPKNCGDPGTPTNGRRQGNVFTFNNKVNFTCLDGYELEGPVERVCQENGTWSGTTTTTCERVECKDPGTPRNGIRRPENNKYVYEDRIDFMCNTSHYLRGNTSIICQSDRTWTGTVPVCLAPCRDPGIPIGGHRYQHSFLHNSIVRFSCNSGWTMDGSHTIRCTDGRWDHDSPTCNKACLRPNKYPVNGGIRGSYISYRHKYSISYYCYRGYNLVGRGNVRCLNGTWENKQPTCRPVECRDPGKLVNGGRYPDQNKYVFKNSIRFQCKTNYTLRGVPAITCQHDKRWSGNVPRCLAPCRDPGIPKNGHRLDHSFLHNARVRFSCRRGWNIEGSQTITCNNGNWDHTTPECMECGSALGMEDRKIPDGNIRASSTRYRYHAKDGRLNDRYAWCSGTARNPYLQIDFGKPYRITGLATQGSTYNNKWVENYTVTSNLAGSSFNIYREDGLDKIFIGNRDKGSVVKNKLRNPVIARRLRILPQKQGGFSGLSPACMRVEIYGCDLPSDCIQIGSRIVAKWYSNPIDGYQYLKAYLTSISIRYWRVEWEDENHGRPRYKYLLTYEDLPFVQDVPPKHEELQVGTRVLAPWGYTYYTGTIKTVRDRYNRYRVRADDDDEKDFTIDQIRVLKAPTFCN</sequence>
<dbReference type="CDD" id="cd00033">
    <property type="entry name" value="CCP"/>
    <property type="match status" value="11"/>
</dbReference>
<evidence type="ECO:0000313" key="14">
    <source>
        <dbReference type="Proteomes" id="UP000515163"/>
    </source>
</evidence>
<keyword evidence="1 9" id="KW-0768">Sushi</keyword>
<feature type="domain" description="Sushi" evidence="13">
    <location>
        <begin position="466"/>
        <end position="523"/>
    </location>
</feature>
<feature type="domain" description="Sushi" evidence="13">
    <location>
        <begin position="351"/>
        <end position="410"/>
    </location>
</feature>
<feature type="disulfide bond" evidence="9">
    <location>
        <begin position="675"/>
        <end position="702"/>
    </location>
</feature>
<dbReference type="PROSITE" id="PS50022">
    <property type="entry name" value="FA58C_3"/>
    <property type="match status" value="1"/>
</dbReference>
<dbReference type="InterPro" id="IPR018114">
    <property type="entry name" value="TRYPSIN_HIS"/>
</dbReference>
<dbReference type="AlphaFoldDB" id="A0A6P8HTX6"/>
<feature type="domain" description="Sushi" evidence="13">
    <location>
        <begin position="760"/>
        <end position="819"/>
    </location>
</feature>
<dbReference type="SMART" id="SM00231">
    <property type="entry name" value="FA58C"/>
    <property type="match status" value="1"/>
</dbReference>
<keyword evidence="5" id="KW-0378">Hydrolase</keyword>
<dbReference type="SUPFAM" id="SSF57535">
    <property type="entry name" value="Complement control module/SCR domain"/>
    <property type="match status" value="11"/>
</dbReference>
<dbReference type="OrthoDB" id="5989524at2759"/>
<evidence type="ECO:0000256" key="6">
    <source>
        <dbReference type="ARBA" id="ARBA00022825"/>
    </source>
</evidence>
<protein>
    <submittedName>
        <fullName evidence="15">CUB and sushi domain-containing protein 3-like isoform X1</fullName>
    </submittedName>
</protein>
<dbReference type="InterPro" id="IPR000436">
    <property type="entry name" value="Sushi_SCR_CCP_dom"/>
</dbReference>
<dbReference type="Gene3D" id="2.40.10.10">
    <property type="entry name" value="Trypsin-like serine proteases"/>
    <property type="match status" value="1"/>
</dbReference>
<evidence type="ECO:0000256" key="2">
    <source>
        <dbReference type="ARBA" id="ARBA00022670"/>
    </source>
</evidence>
<dbReference type="InterPro" id="IPR035976">
    <property type="entry name" value="Sushi/SCR/CCP_sf"/>
</dbReference>
<reference evidence="15" key="1">
    <citation type="submission" date="2025-08" db="UniProtKB">
        <authorList>
            <consortium name="RefSeq"/>
        </authorList>
    </citation>
    <scope>IDENTIFICATION</scope>
    <source>
        <tissue evidence="15">Tentacle</tissue>
    </source>
</reference>
<evidence type="ECO:0000256" key="1">
    <source>
        <dbReference type="ARBA" id="ARBA00022659"/>
    </source>
</evidence>
<feature type="disulfide bond" evidence="9">
    <location>
        <begin position="494"/>
        <end position="521"/>
    </location>
</feature>
<dbReference type="SMART" id="SM00032">
    <property type="entry name" value="CCP"/>
    <property type="match status" value="11"/>
</dbReference>
<dbReference type="SUPFAM" id="SSF49785">
    <property type="entry name" value="Galactose-binding domain-like"/>
    <property type="match status" value="1"/>
</dbReference>
<dbReference type="Pfam" id="PF00089">
    <property type="entry name" value="Trypsin"/>
    <property type="match status" value="1"/>
</dbReference>
<dbReference type="PANTHER" id="PTHR46393:SF7">
    <property type="entry name" value="COMPLEMENT C2"/>
    <property type="match status" value="1"/>
</dbReference>
<dbReference type="CDD" id="cd00190">
    <property type="entry name" value="Tryp_SPc"/>
    <property type="match status" value="1"/>
</dbReference>
<feature type="domain" description="Peptidase S1" evidence="12">
    <location>
        <begin position="44"/>
        <end position="290"/>
    </location>
</feature>
<feature type="domain" description="Sushi" evidence="13">
    <location>
        <begin position="882"/>
        <end position="935"/>
    </location>
</feature>
<dbReference type="PROSITE" id="PS00134">
    <property type="entry name" value="TRYPSIN_HIS"/>
    <property type="match status" value="1"/>
</dbReference>
<evidence type="ECO:0000256" key="3">
    <source>
        <dbReference type="ARBA" id="ARBA00022729"/>
    </source>
</evidence>
<keyword evidence="8" id="KW-0325">Glycoprotein</keyword>
<organism evidence="14 15">
    <name type="scientific">Actinia tenebrosa</name>
    <name type="common">Australian red waratah sea anemone</name>
    <dbReference type="NCBI Taxonomy" id="6105"/>
    <lineage>
        <taxon>Eukaryota</taxon>
        <taxon>Metazoa</taxon>
        <taxon>Cnidaria</taxon>
        <taxon>Anthozoa</taxon>
        <taxon>Hexacorallia</taxon>
        <taxon>Actiniaria</taxon>
        <taxon>Actiniidae</taxon>
        <taxon>Actinia</taxon>
    </lineage>
</organism>
<dbReference type="PANTHER" id="PTHR46393">
    <property type="entry name" value="SUSHI DOMAIN-CONTAINING PROTEIN"/>
    <property type="match status" value="1"/>
</dbReference>
<feature type="disulfide bond" evidence="9">
    <location>
        <begin position="762"/>
        <end position="805"/>
    </location>
</feature>
<dbReference type="CDD" id="cd00057">
    <property type="entry name" value="FA58C"/>
    <property type="match status" value="1"/>
</dbReference>
<dbReference type="InterPro" id="IPR000421">
    <property type="entry name" value="FA58C"/>
</dbReference>
<feature type="disulfide bond" evidence="9">
    <location>
        <begin position="850"/>
        <end position="877"/>
    </location>
</feature>
<evidence type="ECO:0000313" key="15">
    <source>
        <dbReference type="RefSeq" id="XP_031556145.1"/>
    </source>
</evidence>
<feature type="domain" description="Sushi" evidence="13">
    <location>
        <begin position="645"/>
        <end position="704"/>
    </location>
</feature>
<dbReference type="GO" id="GO:0004252">
    <property type="term" value="F:serine-type endopeptidase activity"/>
    <property type="evidence" value="ECO:0007669"/>
    <property type="project" value="InterPro"/>
</dbReference>
<keyword evidence="14" id="KW-1185">Reference proteome</keyword>
<evidence type="ECO:0000256" key="10">
    <source>
        <dbReference type="SAM" id="SignalP"/>
    </source>
</evidence>
<dbReference type="PROSITE" id="PS50923">
    <property type="entry name" value="SUSHI"/>
    <property type="match status" value="9"/>
</dbReference>
<dbReference type="Proteomes" id="UP000515163">
    <property type="component" value="Unplaced"/>
</dbReference>
<evidence type="ECO:0000259" key="13">
    <source>
        <dbReference type="PROSITE" id="PS50923"/>
    </source>
</evidence>
<feature type="signal peptide" evidence="10">
    <location>
        <begin position="1"/>
        <end position="28"/>
    </location>
</feature>
<dbReference type="Gene3D" id="2.60.120.260">
    <property type="entry name" value="Galactose-binding domain-like"/>
    <property type="match status" value="1"/>
</dbReference>
<feature type="domain" description="F5/8 type C" evidence="11">
    <location>
        <begin position="936"/>
        <end position="1083"/>
    </location>
</feature>
<dbReference type="InterPro" id="IPR008979">
    <property type="entry name" value="Galactose-bd-like_sf"/>
</dbReference>
<dbReference type="Pfam" id="PF00084">
    <property type="entry name" value="Sushi"/>
    <property type="match status" value="11"/>
</dbReference>
<dbReference type="Gene3D" id="2.30.30.140">
    <property type="match status" value="1"/>
</dbReference>
<dbReference type="SUPFAM" id="SSF50494">
    <property type="entry name" value="Trypsin-like serine proteases"/>
    <property type="match status" value="1"/>
</dbReference>
<dbReference type="SMART" id="SM00020">
    <property type="entry name" value="Tryp_SPc"/>
    <property type="match status" value="1"/>
</dbReference>
<evidence type="ECO:0000256" key="7">
    <source>
        <dbReference type="ARBA" id="ARBA00023157"/>
    </source>
</evidence>
<comment type="caution">
    <text evidence="9">Lacks conserved residue(s) required for the propagation of feature annotation.</text>
</comment>
<keyword evidence="4" id="KW-0677">Repeat</keyword>
<dbReference type="GeneID" id="116292933"/>
<dbReference type="InterPro" id="IPR001314">
    <property type="entry name" value="Peptidase_S1A"/>
</dbReference>
<feature type="domain" description="Sushi" evidence="13">
    <location>
        <begin position="294"/>
        <end position="350"/>
    </location>
</feature>
<evidence type="ECO:0000259" key="12">
    <source>
        <dbReference type="PROSITE" id="PS50240"/>
    </source>
</evidence>
<dbReference type="Pfam" id="PF00754">
    <property type="entry name" value="F5_F8_type_C"/>
    <property type="match status" value="1"/>
</dbReference>
<keyword evidence="6" id="KW-0720">Serine protease</keyword>
<accession>A0A6P8HTX6</accession>
<dbReference type="InterPro" id="IPR001254">
    <property type="entry name" value="Trypsin_dom"/>
</dbReference>
<name>A0A6P8HTX6_ACTTE</name>
<dbReference type="GO" id="GO:0006508">
    <property type="term" value="P:proteolysis"/>
    <property type="evidence" value="ECO:0007669"/>
    <property type="project" value="UniProtKB-KW"/>
</dbReference>
<evidence type="ECO:0000256" key="8">
    <source>
        <dbReference type="ARBA" id="ARBA00023180"/>
    </source>
</evidence>
<dbReference type="InterPro" id="IPR043504">
    <property type="entry name" value="Peptidase_S1_PA_chymotrypsin"/>
</dbReference>
<evidence type="ECO:0000256" key="5">
    <source>
        <dbReference type="ARBA" id="ARBA00022801"/>
    </source>
</evidence>